<evidence type="ECO:0000256" key="2">
    <source>
        <dbReference type="ARBA" id="ARBA00004752"/>
    </source>
</evidence>
<dbReference type="PANTHER" id="PTHR21581">
    <property type="entry name" value="D-ALANYL-D-ALANINE CARBOXYPEPTIDASE"/>
    <property type="match status" value="1"/>
</dbReference>
<dbReference type="GO" id="GO:0009002">
    <property type="term" value="F:serine-type D-Ala-D-Ala carboxypeptidase activity"/>
    <property type="evidence" value="ECO:0007669"/>
    <property type="project" value="UniProtKB-EC"/>
</dbReference>
<feature type="chain" id="PRO_5009919350" description="serine-type D-Ala-D-Ala carboxypeptidase" evidence="17">
    <location>
        <begin position="24"/>
        <end position="432"/>
    </location>
</feature>
<feature type="binding site" evidence="14">
    <location>
        <position position="241"/>
    </location>
    <ligand>
        <name>substrate</name>
    </ligand>
</feature>
<dbReference type="Gene3D" id="3.40.710.10">
    <property type="entry name" value="DD-peptidase/beta-lactamase superfamily"/>
    <property type="match status" value="1"/>
</dbReference>
<dbReference type="STRING" id="1121266.SAMN02745883_00351"/>
<proteinExistence type="inferred from homology"/>
<keyword evidence="16" id="KW-0472">Membrane</keyword>
<reference evidence="19 20" key="1">
    <citation type="submission" date="2016-11" db="EMBL/GenBank/DDBJ databases">
        <authorList>
            <person name="Jaros S."/>
            <person name="Januszkiewicz K."/>
            <person name="Wedrychowicz H."/>
        </authorList>
    </citation>
    <scope>NUCLEOTIDE SEQUENCE [LARGE SCALE GENOMIC DNA]</scope>
    <source>
        <strain evidence="19 20">DSM 14501</strain>
    </source>
</reference>
<dbReference type="InterPro" id="IPR037167">
    <property type="entry name" value="Peptidase_S11_C_sf"/>
</dbReference>
<dbReference type="Gene3D" id="2.60.410.10">
    <property type="entry name" value="D-Ala-D-Ala carboxypeptidase, C-terminal domain"/>
    <property type="match status" value="1"/>
</dbReference>
<evidence type="ECO:0000313" key="19">
    <source>
        <dbReference type="EMBL" id="SHJ74838.1"/>
    </source>
</evidence>
<comment type="similarity">
    <text evidence="3 15">Belongs to the peptidase S11 family.</text>
</comment>
<dbReference type="GO" id="GO:0009252">
    <property type="term" value="P:peptidoglycan biosynthetic process"/>
    <property type="evidence" value="ECO:0007669"/>
    <property type="project" value="UniProtKB-UniPathway"/>
</dbReference>
<dbReference type="InterPro" id="IPR015956">
    <property type="entry name" value="Peniciliin-bd_prot_C_sf"/>
</dbReference>
<keyword evidence="16" id="KW-1133">Transmembrane helix</keyword>
<feature type="active site" evidence="13">
    <location>
        <position position="116"/>
    </location>
</feature>
<evidence type="ECO:0000256" key="8">
    <source>
        <dbReference type="ARBA" id="ARBA00022801"/>
    </source>
</evidence>
<evidence type="ECO:0000259" key="18">
    <source>
        <dbReference type="SMART" id="SM00936"/>
    </source>
</evidence>
<keyword evidence="7 17" id="KW-0732">Signal</keyword>
<dbReference type="InterPro" id="IPR012907">
    <property type="entry name" value="Peptidase_S11_C"/>
</dbReference>
<dbReference type="SUPFAM" id="SSF56601">
    <property type="entry name" value="beta-lactamase/transpeptidase-like"/>
    <property type="match status" value="1"/>
</dbReference>
<dbReference type="InterPro" id="IPR012338">
    <property type="entry name" value="Beta-lactam/transpept-like"/>
</dbReference>
<dbReference type="AlphaFoldDB" id="A0A1M6LUA4"/>
<keyword evidence="20" id="KW-1185">Reference proteome</keyword>
<accession>A0A1M6LUA4</accession>
<dbReference type="SUPFAM" id="SSF69189">
    <property type="entry name" value="Penicillin-binding protein associated domain"/>
    <property type="match status" value="1"/>
</dbReference>
<comment type="catalytic activity">
    <reaction evidence="12">
        <text>Preferential cleavage: (Ac)2-L-Lys-D-Ala-|-D-Ala. Also transpeptidation of peptidyl-alanyl moieties that are N-acyl substituents of D-alanine.</text>
        <dbReference type="EC" id="3.4.16.4"/>
    </reaction>
</comment>
<sequence>MKQIISVILAICFLLNSPLTANATTSSNSLNISAESAILIDADTGEILYEKNSNKPMYPASTTKIMTALLTLENANLNDKIIIDKETPFTDGSRIYVLEGEQFTVDQLLHALLIESANDAAVALAKHISGNIEDFVKLMNKRAKELGAKNTHFANPNGLPNHEHVTTAYDLAMIAKYAMTIPKFREIVKTVRYKIPPTNKQSETRYLKNTNRLLWGTGSRNKILYKGKWIDIKYDIVDGIKTGYTTEAQQCLVATAFKNNRRLISVVLKAIGTNVYTDTRTLLDFGFDNFKNMNIVKTGEIITNVKIPNGTEKNLNLITQTKLTKTFPINKKIDKIDKKIELNQKIKAPITKGEVLGKVIYILNGNKIGQVNLIAEKSIDEKAIYKFIKKIKDPKSYSFLKYILYIFIIYIIWRTIVTIKRLKRRRLRRKRY</sequence>
<evidence type="ECO:0000256" key="15">
    <source>
        <dbReference type="RuleBase" id="RU004016"/>
    </source>
</evidence>
<evidence type="ECO:0000256" key="4">
    <source>
        <dbReference type="ARBA" id="ARBA00012448"/>
    </source>
</evidence>
<feature type="transmembrane region" description="Helical" evidence="16">
    <location>
        <begin position="402"/>
        <end position="422"/>
    </location>
</feature>
<dbReference type="InterPro" id="IPR018044">
    <property type="entry name" value="Peptidase_S11"/>
</dbReference>
<feature type="signal peptide" evidence="17">
    <location>
        <begin position="1"/>
        <end position="23"/>
    </location>
</feature>
<keyword evidence="6" id="KW-0645">Protease</keyword>
<dbReference type="GO" id="GO:0008360">
    <property type="term" value="P:regulation of cell shape"/>
    <property type="evidence" value="ECO:0007669"/>
    <property type="project" value="UniProtKB-KW"/>
</dbReference>
<keyword evidence="5 19" id="KW-0121">Carboxypeptidase</keyword>
<comment type="pathway">
    <text evidence="2">Cell wall biogenesis; peptidoglycan biosynthesis.</text>
</comment>
<organism evidence="19 20">
    <name type="scientific">Caminicella sporogenes DSM 14501</name>
    <dbReference type="NCBI Taxonomy" id="1121266"/>
    <lineage>
        <taxon>Bacteria</taxon>
        <taxon>Bacillati</taxon>
        <taxon>Bacillota</taxon>
        <taxon>Clostridia</taxon>
        <taxon>Peptostreptococcales</taxon>
        <taxon>Caminicellaceae</taxon>
        <taxon>Caminicella</taxon>
    </lineage>
</organism>
<keyword evidence="9" id="KW-0133">Cell shape</keyword>
<dbReference type="EMBL" id="FRAJ01000003">
    <property type="protein sequence ID" value="SHJ74838.1"/>
    <property type="molecule type" value="Genomic_DNA"/>
</dbReference>
<gene>
    <name evidence="19" type="ORF">SAMN02745883_00351</name>
</gene>
<evidence type="ECO:0000256" key="5">
    <source>
        <dbReference type="ARBA" id="ARBA00022645"/>
    </source>
</evidence>
<evidence type="ECO:0000256" key="16">
    <source>
        <dbReference type="SAM" id="Phobius"/>
    </source>
</evidence>
<feature type="domain" description="Peptidase S11 D-Ala-D-Ala carboxypeptidase A C-terminal" evidence="18">
    <location>
        <begin position="290"/>
        <end position="381"/>
    </location>
</feature>
<dbReference type="InterPro" id="IPR001967">
    <property type="entry name" value="Peptidase_S11_N"/>
</dbReference>
<dbReference type="PRINTS" id="PR00725">
    <property type="entry name" value="DADACBPTASE1"/>
</dbReference>
<comment type="function">
    <text evidence="1">Removes C-terminal D-alanyl residues from sugar-peptide cell wall precursors.</text>
</comment>
<evidence type="ECO:0000256" key="7">
    <source>
        <dbReference type="ARBA" id="ARBA00022729"/>
    </source>
</evidence>
<dbReference type="Pfam" id="PF07943">
    <property type="entry name" value="PBP5_C"/>
    <property type="match status" value="1"/>
</dbReference>
<keyword evidence="8" id="KW-0378">Hydrolase</keyword>
<dbReference type="GO" id="GO:0071555">
    <property type="term" value="P:cell wall organization"/>
    <property type="evidence" value="ECO:0007669"/>
    <property type="project" value="UniProtKB-KW"/>
</dbReference>
<evidence type="ECO:0000256" key="1">
    <source>
        <dbReference type="ARBA" id="ARBA00003217"/>
    </source>
</evidence>
<protein>
    <recommendedName>
        <fullName evidence="4">serine-type D-Ala-D-Ala carboxypeptidase</fullName>
        <ecNumber evidence="4">3.4.16.4</ecNumber>
    </recommendedName>
</protein>
<evidence type="ECO:0000256" key="13">
    <source>
        <dbReference type="PIRSR" id="PIRSR618044-1"/>
    </source>
</evidence>
<dbReference type="SMART" id="SM00936">
    <property type="entry name" value="PBP5_C"/>
    <property type="match status" value="1"/>
</dbReference>
<dbReference type="Pfam" id="PF00768">
    <property type="entry name" value="Peptidase_S11"/>
    <property type="match status" value="1"/>
</dbReference>
<feature type="active site" description="Acyl-ester intermediate" evidence="13">
    <location>
        <position position="61"/>
    </location>
</feature>
<evidence type="ECO:0000313" key="20">
    <source>
        <dbReference type="Proteomes" id="UP000184082"/>
    </source>
</evidence>
<feature type="active site" description="Acyl-ester intermediate" evidence="13">
    <location>
        <position position="64"/>
    </location>
</feature>
<dbReference type="RefSeq" id="WP_072965653.1">
    <property type="nucleotide sequence ID" value="NZ_FRAJ01000003.1"/>
</dbReference>
<evidence type="ECO:0000256" key="12">
    <source>
        <dbReference type="ARBA" id="ARBA00034000"/>
    </source>
</evidence>
<keyword evidence="10" id="KW-0573">Peptidoglycan synthesis</keyword>
<dbReference type="PANTHER" id="PTHR21581:SF6">
    <property type="entry name" value="TRAFFICKING PROTEIN PARTICLE COMPLEX SUBUNIT 12"/>
    <property type="match status" value="1"/>
</dbReference>
<evidence type="ECO:0000256" key="17">
    <source>
        <dbReference type="SAM" id="SignalP"/>
    </source>
</evidence>
<name>A0A1M6LUA4_9FIRM</name>
<evidence type="ECO:0000256" key="14">
    <source>
        <dbReference type="PIRSR" id="PIRSR618044-2"/>
    </source>
</evidence>
<evidence type="ECO:0000256" key="11">
    <source>
        <dbReference type="ARBA" id="ARBA00023316"/>
    </source>
</evidence>
<dbReference type="GO" id="GO:0006508">
    <property type="term" value="P:proteolysis"/>
    <property type="evidence" value="ECO:0007669"/>
    <property type="project" value="UniProtKB-KW"/>
</dbReference>
<evidence type="ECO:0000256" key="10">
    <source>
        <dbReference type="ARBA" id="ARBA00022984"/>
    </source>
</evidence>
<dbReference type="Proteomes" id="UP000184082">
    <property type="component" value="Unassembled WGS sequence"/>
</dbReference>
<dbReference type="EC" id="3.4.16.4" evidence="4"/>
<evidence type="ECO:0000256" key="6">
    <source>
        <dbReference type="ARBA" id="ARBA00022670"/>
    </source>
</evidence>
<keyword evidence="16" id="KW-0812">Transmembrane</keyword>
<evidence type="ECO:0000256" key="3">
    <source>
        <dbReference type="ARBA" id="ARBA00007164"/>
    </source>
</evidence>
<evidence type="ECO:0000256" key="9">
    <source>
        <dbReference type="ARBA" id="ARBA00022960"/>
    </source>
</evidence>
<keyword evidence="11" id="KW-0961">Cell wall biogenesis/degradation</keyword>
<dbReference type="UniPathway" id="UPA00219"/>